<dbReference type="OrthoDB" id="10248435at2759"/>
<evidence type="ECO:0000259" key="5">
    <source>
        <dbReference type="PROSITE" id="PS50296"/>
    </source>
</evidence>
<dbReference type="InterPro" id="IPR036877">
    <property type="entry name" value="SUI1_dom_sf"/>
</dbReference>
<dbReference type="PROSITE" id="PS50296">
    <property type="entry name" value="SUI1"/>
    <property type="match status" value="1"/>
</dbReference>
<keyword evidence="3" id="KW-0648">Protein biosynthesis</keyword>
<evidence type="ECO:0000313" key="7">
    <source>
        <dbReference type="Proteomes" id="UP000016923"/>
    </source>
</evidence>
<dbReference type="HOGENOM" id="CLU_1272644_0_0_1"/>
<dbReference type="STRING" id="1262450.S3CKE2"/>
<sequence>MLLPINAVGMVSSYSCVFNVQRLWLSQLAKLAPVEIATLATSGSSLALSRRQESLLTHPTHGSRALVSPITEKGYEYLPSTFFPHLLLPLIFHKSTLNQASQPMSIENLKTVDPFAEAEDVHREQIHREDHIHIRIQQRNGRKTLTTVQGIPSKFSQKKILHVVKKKFACNGTTVHDGDLGDVIQLQGDQRKHMQAFLTDKKSGLELDPTSIKIHGF</sequence>
<evidence type="ECO:0000313" key="6">
    <source>
        <dbReference type="EMBL" id="EPE06938.1"/>
    </source>
</evidence>
<comment type="similarity">
    <text evidence="1">Belongs to the SUI1 family.</text>
</comment>
<dbReference type="AlphaFoldDB" id="S3CKE2"/>
<reference evidence="6 7" key="1">
    <citation type="journal article" date="2013" name="BMC Genomics">
        <title>The genome and transcriptome of the pine saprophyte Ophiostoma piceae, and a comparison with the bark beetle-associated pine pathogen Grosmannia clavigera.</title>
        <authorList>
            <person name="Haridas S."/>
            <person name="Wang Y."/>
            <person name="Lim L."/>
            <person name="Massoumi Alamouti S."/>
            <person name="Jackman S."/>
            <person name="Docking R."/>
            <person name="Robertson G."/>
            <person name="Birol I."/>
            <person name="Bohlmann J."/>
            <person name="Breuil C."/>
        </authorList>
    </citation>
    <scope>NUCLEOTIDE SEQUENCE [LARGE SCALE GENOMIC DNA]</scope>
    <source>
        <strain evidence="6 7">UAMH 11346</strain>
    </source>
</reference>
<evidence type="ECO:0000256" key="3">
    <source>
        <dbReference type="ARBA" id="ARBA00022917"/>
    </source>
</evidence>
<dbReference type="Pfam" id="PF01253">
    <property type="entry name" value="SUI1"/>
    <property type="match status" value="1"/>
</dbReference>
<dbReference type="CDD" id="cd11566">
    <property type="entry name" value="eIF1_SUI1"/>
    <property type="match status" value="1"/>
</dbReference>
<organism evidence="6 7">
    <name type="scientific">Ophiostoma piceae (strain UAMH 11346)</name>
    <name type="common">Sap stain fungus</name>
    <dbReference type="NCBI Taxonomy" id="1262450"/>
    <lineage>
        <taxon>Eukaryota</taxon>
        <taxon>Fungi</taxon>
        <taxon>Dikarya</taxon>
        <taxon>Ascomycota</taxon>
        <taxon>Pezizomycotina</taxon>
        <taxon>Sordariomycetes</taxon>
        <taxon>Sordariomycetidae</taxon>
        <taxon>Ophiostomatales</taxon>
        <taxon>Ophiostomataceae</taxon>
        <taxon>Ophiostoma</taxon>
    </lineage>
</organism>
<gene>
    <name evidence="6" type="ORF">F503_03365</name>
</gene>
<dbReference type="FunFam" id="3.30.780.10:FF:000005">
    <property type="entry name" value="Sui1 translation initiation factor"/>
    <property type="match status" value="1"/>
</dbReference>
<dbReference type="EMBL" id="KE148152">
    <property type="protein sequence ID" value="EPE06938.1"/>
    <property type="molecule type" value="Genomic_DNA"/>
</dbReference>
<dbReference type="GO" id="GO:0006417">
    <property type="term" value="P:regulation of translation"/>
    <property type="evidence" value="ECO:0007669"/>
    <property type="project" value="UniProtKB-KW"/>
</dbReference>
<evidence type="ECO:0000256" key="4">
    <source>
        <dbReference type="ARBA" id="ARBA00060093"/>
    </source>
</evidence>
<dbReference type="InterPro" id="IPR001950">
    <property type="entry name" value="SUI1"/>
</dbReference>
<dbReference type="PANTHER" id="PTHR10388">
    <property type="entry name" value="EUKARYOTIC TRANSLATION INITIATION FACTOR SUI1"/>
    <property type="match status" value="1"/>
</dbReference>
<dbReference type="InterPro" id="IPR005874">
    <property type="entry name" value="SUI1_euk"/>
</dbReference>
<keyword evidence="6" id="KW-0396">Initiation factor</keyword>
<accession>S3CKE2</accession>
<proteinExistence type="inferred from homology"/>
<keyword evidence="2" id="KW-0810">Translation regulation</keyword>
<dbReference type="VEuPathDB" id="FungiDB:F503_03365"/>
<dbReference type="Gene3D" id="3.30.780.10">
    <property type="entry name" value="SUI1-like domain"/>
    <property type="match status" value="1"/>
</dbReference>
<dbReference type="Proteomes" id="UP000016923">
    <property type="component" value="Unassembled WGS sequence"/>
</dbReference>
<evidence type="ECO:0000256" key="1">
    <source>
        <dbReference type="ARBA" id="ARBA00005422"/>
    </source>
</evidence>
<dbReference type="eggNOG" id="KOG1770">
    <property type="taxonomic scope" value="Eukaryota"/>
</dbReference>
<dbReference type="GO" id="GO:0003743">
    <property type="term" value="F:translation initiation factor activity"/>
    <property type="evidence" value="ECO:0007669"/>
    <property type="project" value="UniProtKB-KW"/>
</dbReference>
<name>S3CKE2_OPHP1</name>
<evidence type="ECO:0000256" key="2">
    <source>
        <dbReference type="ARBA" id="ARBA00022845"/>
    </source>
</evidence>
<dbReference type="SUPFAM" id="SSF55159">
    <property type="entry name" value="eIF1-like"/>
    <property type="match status" value="1"/>
</dbReference>
<feature type="domain" description="SUI1" evidence="5">
    <location>
        <begin position="132"/>
        <end position="202"/>
    </location>
</feature>
<protein>
    <submittedName>
        <fullName evidence="6">Translation initiation factor</fullName>
    </submittedName>
</protein>
<keyword evidence="7" id="KW-1185">Reference proteome</keyword>
<comment type="function">
    <text evidence="4">Additional factor that functions in concert with eIF-2 and the initiator tRNA in directing the ribosome to the proper start site of translation.</text>
</comment>